<dbReference type="Pfam" id="PF00890">
    <property type="entry name" value="FAD_binding_2"/>
    <property type="match status" value="1"/>
</dbReference>
<dbReference type="NCBIfam" id="NF006567">
    <property type="entry name" value="PRK09077.1"/>
    <property type="match status" value="1"/>
</dbReference>
<evidence type="ECO:0000256" key="9">
    <source>
        <dbReference type="ARBA" id="ARBA00023002"/>
    </source>
</evidence>
<dbReference type="InterPro" id="IPR036188">
    <property type="entry name" value="FAD/NAD-bd_sf"/>
</dbReference>
<dbReference type="NCBIfam" id="TIGR00551">
    <property type="entry name" value="nadB"/>
    <property type="match status" value="1"/>
</dbReference>
<evidence type="ECO:0000313" key="16">
    <source>
        <dbReference type="EMBL" id="SFI32443.1"/>
    </source>
</evidence>
<evidence type="ECO:0000256" key="13">
    <source>
        <dbReference type="RuleBase" id="RU362049"/>
    </source>
</evidence>
<evidence type="ECO:0000256" key="12">
    <source>
        <dbReference type="PIRSR" id="PIRSR000171-1"/>
    </source>
</evidence>
<comment type="cofactor">
    <cofactor evidence="1 13">
        <name>FAD</name>
        <dbReference type="ChEBI" id="CHEBI:57692"/>
    </cofactor>
</comment>
<reference evidence="17" key="1">
    <citation type="submission" date="2016-10" db="EMBL/GenBank/DDBJ databases">
        <authorList>
            <person name="Varghese N."/>
            <person name="Submissions S."/>
        </authorList>
    </citation>
    <scope>NUCLEOTIDE SEQUENCE [LARGE SCALE GENOMIC DNA]</scope>
    <source>
        <strain evidence="17">LMG 22563</strain>
    </source>
</reference>
<protein>
    <recommendedName>
        <fullName evidence="5 11">L-aspartate oxidase</fullName>
        <ecNumber evidence="4 11">1.4.3.16</ecNumber>
    </recommendedName>
</protein>
<keyword evidence="17" id="KW-1185">Reference proteome</keyword>
<evidence type="ECO:0000256" key="2">
    <source>
        <dbReference type="ARBA" id="ARBA00004950"/>
    </source>
</evidence>
<comment type="subcellular location">
    <subcellularLocation>
        <location evidence="13">Cytoplasm</location>
    </subcellularLocation>
</comment>
<dbReference type="EC" id="1.4.3.16" evidence="4 11"/>
<dbReference type="SUPFAM" id="SSF46977">
    <property type="entry name" value="Succinate dehydrogenase/fumarate reductase flavoprotein C-terminal domain"/>
    <property type="match status" value="1"/>
</dbReference>
<dbReference type="InterPro" id="IPR003953">
    <property type="entry name" value="FAD-dep_OxRdtase_2_FAD-bd"/>
</dbReference>
<dbReference type="STRING" id="289370.SAMN05216602_0723"/>
<keyword evidence="9 13" id="KW-0560">Oxidoreductase</keyword>
<evidence type="ECO:0000256" key="4">
    <source>
        <dbReference type="ARBA" id="ARBA00012173"/>
    </source>
</evidence>
<keyword evidence="7 13" id="KW-0662">Pyridine nucleotide biosynthesis</keyword>
<organism evidence="16 17">
    <name type="scientific">Phytopseudomonas argentinensis</name>
    <dbReference type="NCBI Taxonomy" id="289370"/>
    <lineage>
        <taxon>Bacteria</taxon>
        <taxon>Pseudomonadati</taxon>
        <taxon>Pseudomonadota</taxon>
        <taxon>Gammaproteobacteria</taxon>
        <taxon>Pseudomonadales</taxon>
        <taxon>Pseudomonadaceae</taxon>
        <taxon>Phytopseudomonas</taxon>
    </lineage>
</organism>
<evidence type="ECO:0000256" key="11">
    <source>
        <dbReference type="NCBIfam" id="TIGR00551"/>
    </source>
</evidence>
<sequence length="538" mass="59462">MSQHFQHDVLVIGSGAAGLTLALTLPDNLSIAVLSKGELTNGSTYWAQGGVAAVLDHSDTVDSHVADTLDAGAGLCREAAVRFTVEHSREAIEWLIEQGVPFTRDEGNDREDGGFEFHLTREGGHSHRRIIHAADATGAAIFNTLLERTRQRDNVVLLEQRVAVDLITEHKLGREGQRCLGAYVLNRGTGEVDTHHARFVVLATGGAAKVYLYTSNPDGACGDGIAMAWRAGCRVGNLEFNQFHPTCLYHPQAKSFLVTEALRGEGALLRLPSGERFMPRFDPREELAPRDIVARAIDHEMKRLGIDCVYLDISHKPAEFIKSHFPTVYQRCLAFGIDITTQPIPVVPAAHYTCGGVLVDQAGRSDVEGLYAIGETSFTGLHGANRMASNSLLECFVYARSAAADIIANLNRVAMPTDLPSWDASQVTDSDEDVIIAHNWDELRRFMWDYVGIVRTNKRLQRAQHRVRLLLDEIDEFYSNYKVSRDLIELRNLAQVAELMIRSAMQRKESRGLHYTLDYPGLLPVAGDTILQPANADD</sequence>
<comment type="similarity">
    <text evidence="3 13">Belongs to the FAD-dependent oxidoreductase 2 family. NadB subfamily.</text>
</comment>
<dbReference type="PANTHER" id="PTHR42716:SF2">
    <property type="entry name" value="L-ASPARTATE OXIDASE, CHLOROPLASTIC"/>
    <property type="match status" value="1"/>
</dbReference>
<dbReference type="PANTHER" id="PTHR42716">
    <property type="entry name" value="L-ASPARTATE OXIDASE"/>
    <property type="match status" value="1"/>
</dbReference>
<evidence type="ECO:0000313" key="17">
    <source>
        <dbReference type="Proteomes" id="UP000183018"/>
    </source>
</evidence>
<dbReference type="FunFam" id="1.20.58.100:FF:000002">
    <property type="entry name" value="L-aspartate oxidase"/>
    <property type="match status" value="1"/>
</dbReference>
<dbReference type="FunFam" id="3.90.700.10:FF:000002">
    <property type="entry name" value="L-aspartate oxidase"/>
    <property type="match status" value="1"/>
</dbReference>
<evidence type="ECO:0000256" key="3">
    <source>
        <dbReference type="ARBA" id="ARBA00008562"/>
    </source>
</evidence>
<evidence type="ECO:0000259" key="14">
    <source>
        <dbReference type="Pfam" id="PF00890"/>
    </source>
</evidence>
<dbReference type="InterPro" id="IPR015939">
    <property type="entry name" value="Fum_Rdtase/Succ_DH_flav-like_C"/>
</dbReference>
<evidence type="ECO:0000259" key="15">
    <source>
        <dbReference type="Pfam" id="PF02910"/>
    </source>
</evidence>
<keyword evidence="8 13" id="KW-0274">FAD</keyword>
<dbReference type="AlphaFoldDB" id="A0A1I3H9U7"/>
<gene>
    <name evidence="16" type="ORF">SAMN05216602_0723</name>
</gene>
<dbReference type="PIRSF" id="PIRSF000171">
    <property type="entry name" value="SDHA_APRA_LASPO"/>
    <property type="match status" value="1"/>
</dbReference>
<dbReference type="SUPFAM" id="SSF56425">
    <property type="entry name" value="Succinate dehydrogenase/fumarate reductase flavoprotein, catalytic domain"/>
    <property type="match status" value="1"/>
</dbReference>
<dbReference type="GO" id="GO:0005737">
    <property type="term" value="C:cytoplasm"/>
    <property type="evidence" value="ECO:0007669"/>
    <property type="project" value="UniProtKB-SubCell"/>
</dbReference>
<dbReference type="InterPro" id="IPR037099">
    <property type="entry name" value="Fum_R/Succ_DH_flav-like_C_sf"/>
</dbReference>
<feature type="domain" description="Fumarate reductase/succinate dehydrogenase flavoprotein-like C-terminal" evidence="15">
    <location>
        <begin position="441"/>
        <end position="520"/>
    </location>
</feature>
<dbReference type="SUPFAM" id="SSF51905">
    <property type="entry name" value="FAD/NAD(P)-binding domain"/>
    <property type="match status" value="1"/>
</dbReference>
<dbReference type="OrthoDB" id="9806724at2"/>
<evidence type="ECO:0000256" key="5">
    <source>
        <dbReference type="ARBA" id="ARBA00021901"/>
    </source>
</evidence>
<evidence type="ECO:0000256" key="1">
    <source>
        <dbReference type="ARBA" id="ARBA00001974"/>
    </source>
</evidence>
<dbReference type="InterPro" id="IPR005288">
    <property type="entry name" value="NadB"/>
</dbReference>
<keyword evidence="6 13" id="KW-0285">Flavoprotein</keyword>
<feature type="active site" description="Proton acceptor" evidence="12">
    <location>
        <position position="290"/>
    </location>
</feature>
<dbReference type="Gene3D" id="3.50.50.60">
    <property type="entry name" value="FAD/NAD(P)-binding domain"/>
    <property type="match status" value="1"/>
</dbReference>
<dbReference type="Gene3D" id="1.20.58.100">
    <property type="entry name" value="Fumarate reductase/succinate dehydrogenase flavoprotein-like, C-terminal domain"/>
    <property type="match status" value="1"/>
</dbReference>
<evidence type="ECO:0000256" key="6">
    <source>
        <dbReference type="ARBA" id="ARBA00022630"/>
    </source>
</evidence>
<proteinExistence type="inferred from homology"/>
<dbReference type="RefSeq" id="WP_074881013.1">
    <property type="nucleotide sequence ID" value="NZ_FORC01000001.1"/>
</dbReference>
<dbReference type="Gene3D" id="3.90.700.10">
    <property type="entry name" value="Succinate dehydrogenase/fumarate reductase flavoprotein, catalytic domain"/>
    <property type="match status" value="1"/>
</dbReference>
<accession>A0A1I3H9U7</accession>
<dbReference type="InterPro" id="IPR027477">
    <property type="entry name" value="Succ_DH/fumarate_Rdtase_cat_sf"/>
</dbReference>
<evidence type="ECO:0000256" key="8">
    <source>
        <dbReference type="ARBA" id="ARBA00022827"/>
    </source>
</evidence>
<dbReference type="UniPathway" id="UPA00253">
    <property type="reaction ID" value="UER00326"/>
</dbReference>
<feature type="domain" description="FAD-dependent oxidoreductase 2 FAD-binding" evidence="14">
    <location>
        <begin position="8"/>
        <end position="392"/>
    </location>
</feature>
<dbReference type="GO" id="GO:0034628">
    <property type="term" value="P:'de novo' NAD+ biosynthetic process from L-aspartate"/>
    <property type="evidence" value="ECO:0007669"/>
    <property type="project" value="TreeGrafter"/>
</dbReference>
<dbReference type="PRINTS" id="PR00368">
    <property type="entry name" value="FADPNR"/>
</dbReference>
<name>A0A1I3H9U7_9GAMM</name>
<comment type="function">
    <text evidence="13">Catalyzes the oxidation of L-aspartate to iminoaspartate.</text>
</comment>
<dbReference type="Proteomes" id="UP000183018">
    <property type="component" value="Unassembled WGS sequence"/>
</dbReference>
<dbReference type="Pfam" id="PF02910">
    <property type="entry name" value="Succ_DH_flav_C"/>
    <property type="match status" value="1"/>
</dbReference>
<dbReference type="EMBL" id="FORC01000001">
    <property type="protein sequence ID" value="SFI32443.1"/>
    <property type="molecule type" value="Genomic_DNA"/>
</dbReference>
<evidence type="ECO:0000256" key="10">
    <source>
        <dbReference type="ARBA" id="ARBA00048305"/>
    </source>
</evidence>
<comment type="catalytic activity">
    <reaction evidence="10">
        <text>L-aspartate + O2 = iminosuccinate + H2O2</text>
        <dbReference type="Rhea" id="RHEA:25876"/>
        <dbReference type="ChEBI" id="CHEBI:15379"/>
        <dbReference type="ChEBI" id="CHEBI:16240"/>
        <dbReference type="ChEBI" id="CHEBI:29991"/>
        <dbReference type="ChEBI" id="CHEBI:77875"/>
        <dbReference type="EC" id="1.4.3.16"/>
    </reaction>
    <physiologicalReaction direction="left-to-right" evidence="10">
        <dbReference type="Rhea" id="RHEA:25877"/>
    </physiologicalReaction>
</comment>
<comment type="pathway">
    <text evidence="2 13">Cofactor biosynthesis; NAD(+) biosynthesis; iminoaspartate from L-aspartate (oxidase route): step 1/1.</text>
</comment>
<evidence type="ECO:0000256" key="7">
    <source>
        <dbReference type="ARBA" id="ARBA00022642"/>
    </source>
</evidence>
<dbReference type="GO" id="GO:0008734">
    <property type="term" value="F:L-aspartate oxidase activity"/>
    <property type="evidence" value="ECO:0007669"/>
    <property type="project" value="UniProtKB-UniRule"/>
</dbReference>